<dbReference type="PROSITE" id="PS51910">
    <property type="entry name" value="GH18_2"/>
    <property type="match status" value="1"/>
</dbReference>
<dbReference type="GO" id="GO:0008061">
    <property type="term" value="F:chitin binding"/>
    <property type="evidence" value="ECO:0007669"/>
    <property type="project" value="InterPro"/>
</dbReference>
<dbReference type="GO" id="GO:0006032">
    <property type="term" value="P:chitin catabolic process"/>
    <property type="evidence" value="ECO:0007669"/>
    <property type="project" value="UniProtKB-KW"/>
</dbReference>
<dbReference type="InterPro" id="IPR017853">
    <property type="entry name" value="GH"/>
</dbReference>
<dbReference type="InterPro" id="IPR011583">
    <property type="entry name" value="Chitinase_II/V-like_cat"/>
</dbReference>
<dbReference type="GO" id="GO:0008843">
    <property type="term" value="F:endochitinase activity"/>
    <property type="evidence" value="ECO:0007669"/>
    <property type="project" value="UniProtKB-EC"/>
</dbReference>
<protein>
    <recommendedName>
        <fullName evidence="2">chitinase</fullName>
        <ecNumber evidence="2">3.2.1.14</ecNumber>
    </recommendedName>
</protein>
<evidence type="ECO:0000313" key="11">
    <source>
        <dbReference type="Proteomes" id="UP000515237"/>
    </source>
</evidence>
<reference evidence="10 11" key="1">
    <citation type="journal article" date="2018" name="Int. J. Syst. Evol. Microbiol.">
        <title>Adhaeribacter swui sp. nov., isolated from wet mud.</title>
        <authorList>
            <person name="Kim D.U."/>
            <person name="Kim K.W."/>
            <person name="Kang M.S."/>
            <person name="Kim J.Y."/>
            <person name="Jang J.H."/>
            <person name="Kim M.K."/>
        </authorList>
    </citation>
    <scope>NUCLEOTIDE SEQUENCE [LARGE SCALE GENOMIC DNA]</scope>
    <source>
        <strain evidence="10 11">KCTC 52873</strain>
    </source>
</reference>
<evidence type="ECO:0000259" key="9">
    <source>
        <dbReference type="PROSITE" id="PS51910"/>
    </source>
</evidence>
<dbReference type="EMBL" id="CP055156">
    <property type="protein sequence ID" value="QNF32698.1"/>
    <property type="molecule type" value="Genomic_DNA"/>
</dbReference>
<evidence type="ECO:0000256" key="4">
    <source>
        <dbReference type="ARBA" id="ARBA00023024"/>
    </source>
</evidence>
<dbReference type="Gene3D" id="3.20.20.80">
    <property type="entry name" value="Glycosidases"/>
    <property type="match status" value="1"/>
</dbReference>
<evidence type="ECO:0000256" key="3">
    <source>
        <dbReference type="ARBA" id="ARBA00022801"/>
    </source>
</evidence>
<dbReference type="PANTHER" id="PTHR11177:SF317">
    <property type="entry name" value="CHITINASE 12-RELATED"/>
    <property type="match status" value="1"/>
</dbReference>
<dbReference type="Gene3D" id="3.10.50.10">
    <property type="match status" value="1"/>
</dbReference>
<dbReference type="GO" id="GO:0005975">
    <property type="term" value="P:carbohydrate metabolic process"/>
    <property type="evidence" value="ECO:0007669"/>
    <property type="project" value="InterPro"/>
</dbReference>
<gene>
    <name evidence="10" type="ORF">HUW51_08130</name>
</gene>
<proteinExistence type="inferred from homology"/>
<name>A0A7G7G6B4_9BACT</name>
<organism evidence="10 11">
    <name type="scientific">Adhaeribacter swui</name>
    <dbReference type="NCBI Taxonomy" id="2086471"/>
    <lineage>
        <taxon>Bacteria</taxon>
        <taxon>Pseudomonadati</taxon>
        <taxon>Bacteroidota</taxon>
        <taxon>Cytophagia</taxon>
        <taxon>Cytophagales</taxon>
        <taxon>Hymenobacteraceae</taxon>
        <taxon>Adhaeribacter</taxon>
    </lineage>
</organism>
<dbReference type="RefSeq" id="WP_185273476.1">
    <property type="nucleotide sequence ID" value="NZ_CP055156.1"/>
</dbReference>
<evidence type="ECO:0000256" key="6">
    <source>
        <dbReference type="RuleBase" id="RU000489"/>
    </source>
</evidence>
<comment type="catalytic activity">
    <reaction evidence="1">
        <text>Random endo-hydrolysis of N-acetyl-beta-D-glucosaminide (1-&gt;4)-beta-linkages in chitin and chitodextrins.</text>
        <dbReference type="EC" id="3.2.1.14"/>
    </reaction>
</comment>
<comment type="similarity">
    <text evidence="7">Belongs to the glycosyl hydrolase 18 family.</text>
</comment>
<keyword evidence="4" id="KW-0624">Polysaccharide degradation</keyword>
<feature type="domain" description="GH18" evidence="9">
    <location>
        <begin position="41"/>
        <end position="387"/>
    </location>
</feature>
<dbReference type="SMART" id="SM00636">
    <property type="entry name" value="Glyco_18"/>
    <property type="match status" value="1"/>
</dbReference>
<feature type="signal peptide" evidence="8">
    <location>
        <begin position="1"/>
        <end position="32"/>
    </location>
</feature>
<dbReference type="EC" id="3.2.1.14" evidence="2"/>
<dbReference type="SUPFAM" id="SSF54556">
    <property type="entry name" value="Chitinase insertion domain"/>
    <property type="match status" value="1"/>
</dbReference>
<evidence type="ECO:0000313" key="10">
    <source>
        <dbReference type="EMBL" id="QNF32698.1"/>
    </source>
</evidence>
<keyword evidence="4" id="KW-0146">Chitin degradation</keyword>
<accession>A0A7G7G6B4</accession>
<dbReference type="InterPro" id="IPR029070">
    <property type="entry name" value="Chitinase_insertion_sf"/>
</dbReference>
<keyword evidence="8" id="KW-0732">Signal</keyword>
<dbReference type="Pfam" id="PF00704">
    <property type="entry name" value="Glyco_hydro_18"/>
    <property type="match status" value="1"/>
</dbReference>
<sequence>MRKLTTLFKKQGYACFLFYLLIHFSVSTQVLAQTATATNKPVIIGYVGGFRGLINTENISANKLTHINYAFVDVKGNRAFLTNLATDTTNFRKLNLLKKQNPELKILISLGGWAWSENFSDAVLSDTSRQAFAASCVRIMQENQLDGVDIDWEYPAIKGEEGNIYRPEDTQNFTLMFAAIRQELDKLGAQTGKKYLLTTAIPTFTDFINHTEMGKAQQYLDYINMMTYDYSGGQVAGHHTNLYASKKYDTKDYAAKAFKDYTALGIPASKLVMGLAFYGKGFNLAEAKKKGLGQKTTGTTQGGGYTMLKDSLINKNGYKAYRDKKAKAPYLYNAAEKKFITYEDEESVREKCKFVLDNKLAGVMFWEYNSDPKEYLLDEVNRNLNKGVTQ</sequence>
<dbReference type="KEGG" id="aswu:HUW51_08130"/>
<dbReference type="CDD" id="cd06548">
    <property type="entry name" value="GH18_chitinase"/>
    <property type="match status" value="1"/>
</dbReference>
<evidence type="ECO:0000256" key="5">
    <source>
        <dbReference type="ARBA" id="ARBA00023295"/>
    </source>
</evidence>
<dbReference type="Proteomes" id="UP000515237">
    <property type="component" value="Chromosome"/>
</dbReference>
<feature type="chain" id="PRO_5028830464" description="chitinase" evidence="8">
    <location>
        <begin position="33"/>
        <end position="390"/>
    </location>
</feature>
<keyword evidence="11" id="KW-1185">Reference proteome</keyword>
<keyword evidence="4" id="KW-0119">Carbohydrate metabolism</keyword>
<dbReference type="PANTHER" id="PTHR11177">
    <property type="entry name" value="CHITINASE"/>
    <property type="match status" value="1"/>
</dbReference>
<evidence type="ECO:0000256" key="8">
    <source>
        <dbReference type="SAM" id="SignalP"/>
    </source>
</evidence>
<dbReference type="InterPro" id="IPR050314">
    <property type="entry name" value="Glycosyl_Hydrlase_18"/>
</dbReference>
<keyword evidence="5 6" id="KW-0326">Glycosidase</keyword>
<dbReference type="SUPFAM" id="SSF51445">
    <property type="entry name" value="(Trans)glycosidases"/>
    <property type="match status" value="1"/>
</dbReference>
<dbReference type="InterPro" id="IPR001579">
    <property type="entry name" value="Glyco_hydro_18_chit_AS"/>
</dbReference>
<evidence type="ECO:0000256" key="2">
    <source>
        <dbReference type="ARBA" id="ARBA00012729"/>
    </source>
</evidence>
<dbReference type="AlphaFoldDB" id="A0A7G7G6B4"/>
<dbReference type="PROSITE" id="PS01095">
    <property type="entry name" value="GH18_1"/>
    <property type="match status" value="1"/>
</dbReference>
<keyword evidence="3 6" id="KW-0378">Hydrolase</keyword>
<evidence type="ECO:0000256" key="7">
    <source>
        <dbReference type="RuleBase" id="RU004453"/>
    </source>
</evidence>
<dbReference type="InterPro" id="IPR001223">
    <property type="entry name" value="Glyco_hydro18_cat"/>
</dbReference>
<evidence type="ECO:0000256" key="1">
    <source>
        <dbReference type="ARBA" id="ARBA00000822"/>
    </source>
</evidence>